<feature type="region of interest" description="Disordered" evidence="1">
    <location>
        <begin position="46"/>
        <end position="73"/>
    </location>
</feature>
<feature type="compositionally biased region" description="Polar residues" evidence="1">
    <location>
        <begin position="417"/>
        <end position="430"/>
    </location>
</feature>
<dbReference type="RefSeq" id="WP_206714712.1">
    <property type="nucleotide sequence ID" value="NZ_CP071091.1"/>
</dbReference>
<sequence>MARPARGQGAWVWVRTVAWRMRRWVESVFREEESDFAAALAQARLAAEAPRPPPEPVPAPVPVPAPRDATPSATAPAMPVTVMAPSVSPATSEPWLRELHTRRVAGPPPDWVARVRKVAPHLVENLPEPSAPLAICDTAFPSRARTLLAGALAELPVSPPMMPPVPPPAHPFGPVGDAAGSVAPSLDLSEEEGPADGAEPREEAHHEARRRAAKMTLTPTVPPLASPSAATPHAPVLAASPSASMPGATAQALLGAVVPSHPSLPQVPLLASLPPATVSREQELLSGPGPVSPVAALMLRGAVFTHPVKVESTPVSPSEVCVPPLGEGVVEGGLHAVGFAQGFSASQAVETQCGGVSAPPQKAGTSSTGELWIPRRRAVDDPASTGGPQAPAPGGGTDGNPARASSRISATSRAVQVGSSHDSMSPSEISSALAEEPLEAILDRRLWKRLRWYERDQLGE</sequence>
<proteinExistence type="predicted"/>
<keyword evidence="3" id="KW-1185">Reference proteome</keyword>
<organism evidence="2 3">
    <name type="scientific">Myxococcus landrumensis</name>
    <dbReference type="NCBI Taxonomy" id="2813577"/>
    <lineage>
        <taxon>Bacteria</taxon>
        <taxon>Pseudomonadati</taxon>
        <taxon>Myxococcota</taxon>
        <taxon>Myxococcia</taxon>
        <taxon>Myxococcales</taxon>
        <taxon>Cystobacterineae</taxon>
        <taxon>Myxococcaceae</taxon>
        <taxon>Myxococcus</taxon>
    </lineage>
</organism>
<gene>
    <name evidence="2" type="ORF">JY572_32375</name>
</gene>
<feature type="compositionally biased region" description="Pro residues" evidence="1">
    <location>
        <begin position="162"/>
        <end position="171"/>
    </location>
</feature>
<reference evidence="2 3" key="1">
    <citation type="submission" date="2021-02" db="EMBL/GenBank/DDBJ databases">
        <title>De Novo genome assembly of isolated myxobacteria.</title>
        <authorList>
            <person name="Stevens D.C."/>
        </authorList>
    </citation>
    <scope>NUCLEOTIDE SEQUENCE [LARGE SCALE GENOMIC DNA]</scope>
    <source>
        <strain evidence="2 3">SCHIC003</strain>
    </source>
</reference>
<dbReference type="Proteomes" id="UP000663090">
    <property type="component" value="Chromosome"/>
</dbReference>
<dbReference type="EMBL" id="CP071091">
    <property type="protein sequence ID" value="QSQ13007.1"/>
    <property type="molecule type" value="Genomic_DNA"/>
</dbReference>
<accession>A0ABX7N2R4</accession>
<evidence type="ECO:0000313" key="3">
    <source>
        <dbReference type="Proteomes" id="UP000663090"/>
    </source>
</evidence>
<evidence type="ECO:0000256" key="1">
    <source>
        <dbReference type="SAM" id="MobiDB-lite"/>
    </source>
</evidence>
<feature type="compositionally biased region" description="Low complexity" evidence="1">
    <location>
        <begin position="402"/>
        <end position="414"/>
    </location>
</feature>
<evidence type="ECO:0000313" key="2">
    <source>
        <dbReference type="EMBL" id="QSQ13007.1"/>
    </source>
</evidence>
<feature type="region of interest" description="Disordered" evidence="1">
    <location>
        <begin position="162"/>
        <end position="213"/>
    </location>
</feature>
<feature type="region of interest" description="Disordered" evidence="1">
    <location>
        <begin position="379"/>
        <end position="434"/>
    </location>
</feature>
<feature type="compositionally biased region" description="Pro residues" evidence="1">
    <location>
        <begin position="50"/>
        <end position="65"/>
    </location>
</feature>
<protein>
    <submittedName>
        <fullName evidence="2">Uncharacterized protein</fullName>
    </submittedName>
</protein>
<name>A0ABX7N2R4_9BACT</name>